<accession>K4LEQ1</accession>
<dbReference type="KEGG" id="tpz:Tph_c02080"/>
<dbReference type="EMBL" id="CP003732">
    <property type="protein sequence ID" value="AFV10455.1"/>
    <property type="molecule type" value="Genomic_DNA"/>
</dbReference>
<dbReference type="InterPro" id="IPR010985">
    <property type="entry name" value="Ribbon_hlx_hlx"/>
</dbReference>
<dbReference type="InterPro" id="IPR013321">
    <property type="entry name" value="Arc_rbn_hlx_hlx"/>
</dbReference>
<protein>
    <submittedName>
        <fullName evidence="2">CopG-like transcriptional regulator</fullName>
    </submittedName>
</protein>
<dbReference type="Pfam" id="PF01402">
    <property type="entry name" value="RHH_1"/>
    <property type="match status" value="1"/>
</dbReference>
<feature type="domain" description="Ribbon-helix-helix protein CopG" evidence="1">
    <location>
        <begin position="8"/>
        <end position="43"/>
    </location>
</feature>
<keyword evidence="3" id="KW-1185">Reference proteome</keyword>
<evidence type="ECO:0000259" key="1">
    <source>
        <dbReference type="Pfam" id="PF01402"/>
    </source>
</evidence>
<dbReference type="eggNOG" id="COG3905">
    <property type="taxonomic scope" value="Bacteria"/>
</dbReference>
<dbReference type="SUPFAM" id="SSF47598">
    <property type="entry name" value="Ribbon-helix-helix"/>
    <property type="match status" value="1"/>
</dbReference>
<dbReference type="Gene3D" id="1.10.1220.10">
    <property type="entry name" value="Met repressor-like"/>
    <property type="match status" value="1"/>
</dbReference>
<dbReference type="InterPro" id="IPR002145">
    <property type="entry name" value="CopG"/>
</dbReference>
<reference evidence="2 3" key="1">
    <citation type="journal article" date="2012" name="BMC Genomics">
        <title>Genome-guided analysis of physiological and morphological traits of the fermentative acetate oxidizer Thermacetogenium phaeum.</title>
        <authorList>
            <person name="Oehler D."/>
            <person name="Poehlein A."/>
            <person name="Leimbach A."/>
            <person name="Muller N."/>
            <person name="Daniel R."/>
            <person name="Gottschalk G."/>
            <person name="Schink B."/>
        </authorList>
    </citation>
    <scope>NUCLEOTIDE SEQUENCE [LARGE SCALE GENOMIC DNA]</scope>
    <source>
        <strain evidence="3">ATCC BAA-254 / DSM 26808 / PB</strain>
    </source>
</reference>
<dbReference type="Proteomes" id="UP000000467">
    <property type="component" value="Chromosome"/>
</dbReference>
<proteinExistence type="predicted"/>
<dbReference type="HOGENOM" id="CLU_176019_0_0_9"/>
<dbReference type="GO" id="GO:0006355">
    <property type="term" value="P:regulation of DNA-templated transcription"/>
    <property type="evidence" value="ECO:0007669"/>
    <property type="project" value="InterPro"/>
</dbReference>
<dbReference type="RefSeq" id="WP_015049374.1">
    <property type="nucleotide sequence ID" value="NC_018870.1"/>
</dbReference>
<organism evidence="2 3">
    <name type="scientific">Thermacetogenium phaeum (strain ATCC BAA-254 / DSM 26808 / PB)</name>
    <dbReference type="NCBI Taxonomy" id="1089553"/>
    <lineage>
        <taxon>Bacteria</taxon>
        <taxon>Bacillati</taxon>
        <taxon>Bacillota</taxon>
        <taxon>Clostridia</taxon>
        <taxon>Thermoanaerobacterales</taxon>
        <taxon>Thermoanaerobacteraceae</taxon>
        <taxon>Thermacetogenium</taxon>
    </lineage>
</organism>
<dbReference type="AlphaFoldDB" id="K4LEQ1"/>
<sequence>MRETVIWTVSLPPQMAEKAEALARVENRSKSELIREALRQYMALREWEQMQSKASLKAQALGITDESKVEQIIDEMRQGQ</sequence>
<gene>
    <name evidence="2" type="ordered locus">Tph_c02080</name>
</gene>
<evidence type="ECO:0000313" key="3">
    <source>
        <dbReference type="Proteomes" id="UP000000467"/>
    </source>
</evidence>
<name>K4LEQ1_THEPS</name>
<dbReference type="OrthoDB" id="1727034at2"/>
<dbReference type="STRING" id="1089553.Tph_c02080"/>
<evidence type="ECO:0000313" key="2">
    <source>
        <dbReference type="EMBL" id="AFV10455.1"/>
    </source>
</evidence>